<keyword evidence="2" id="KW-0812">Transmembrane</keyword>
<comment type="caution">
    <text evidence="4">The sequence shown here is derived from an EMBL/GenBank/DDBJ whole genome shotgun (WGS) entry which is preliminary data.</text>
</comment>
<feature type="transmembrane region" description="Helical" evidence="2">
    <location>
        <begin position="54"/>
        <end position="81"/>
    </location>
</feature>
<sequence>MVSAADSPPVILVPDANTAVGPLVIASWINWLLMGTLVVQLYHFQTHFSKDRVAVRLLVYFVVTLDVVQTVISTHLTWFYAIANWDRPAVFSETTPWSGPMTPLMAGLVSGTVQLFYAWRIWILSHTFGMRCVSIIVYLLACAQAGTAIVSSIVIEFDRTQERLLQLHPAFEFWLAGSFTVDIIITASMIYILYNAKERNPLARTESLLNKLIINAIRTGLITVIAAGIDLGLFVAFTSNNYHYVPAYILGKLYSISLLATLNGRKSVGLRTTIGTTTSSFAPFESAIMRLEVSRVTRRTTTTEILREPDEWSEGKEPCENSLTDVESARTYRKASDADADADELQGSFK</sequence>
<feature type="transmembrane region" description="Helical" evidence="2">
    <location>
        <begin position="101"/>
        <end position="123"/>
    </location>
</feature>
<feature type="transmembrane region" description="Helical" evidence="2">
    <location>
        <begin position="215"/>
        <end position="237"/>
    </location>
</feature>
<evidence type="ECO:0000256" key="1">
    <source>
        <dbReference type="SAM" id="MobiDB-lite"/>
    </source>
</evidence>
<proteinExistence type="predicted"/>
<evidence type="ECO:0000259" key="3">
    <source>
        <dbReference type="Pfam" id="PF20152"/>
    </source>
</evidence>
<dbReference type="InterPro" id="IPR045339">
    <property type="entry name" value="DUF6534"/>
</dbReference>
<feature type="transmembrane region" description="Helical" evidence="2">
    <location>
        <begin position="20"/>
        <end position="42"/>
    </location>
</feature>
<name>A0A8H4QRC4_9AGAR</name>
<dbReference type="PANTHER" id="PTHR40465">
    <property type="entry name" value="CHROMOSOME 1, WHOLE GENOME SHOTGUN SEQUENCE"/>
    <property type="match status" value="1"/>
</dbReference>
<feature type="region of interest" description="Disordered" evidence="1">
    <location>
        <begin position="306"/>
        <end position="350"/>
    </location>
</feature>
<protein>
    <recommendedName>
        <fullName evidence="3">DUF6534 domain-containing protein</fullName>
    </recommendedName>
</protein>
<dbReference type="Proteomes" id="UP000521872">
    <property type="component" value="Unassembled WGS sequence"/>
</dbReference>
<feature type="transmembrane region" description="Helical" evidence="2">
    <location>
        <begin position="243"/>
        <end position="262"/>
    </location>
</feature>
<accession>A0A8H4QRC4</accession>
<feature type="transmembrane region" description="Helical" evidence="2">
    <location>
        <begin position="135"/>
        <end position="155"/>
    </location>
</feature>
<keyword evidence="5" id="KW-1185">Reference proteome</keyword>
<evidence type="ECO:0000313" key="5">
    <source>
        <dbReference type="Proteomes" id="UP000521872"/>
    </source>
</evidence>
<dbReference type="PANTHER" id="PTHR40465:SF1">
    <property type="entry name" value="DUF6534 DOMAIN-CONTAINING PROTEIN"/>
    <property type="match status" value="1"/>
</dbReference>
<dbReference type="AlphaFoldDB" id="A0A8H4QRC4"/>
<feature type="compositionally biased region" description="Basic and acidic residues" evidence="1">
    <location>
        <begin position="306"/>
        <end position="319"/>
    </location>
</feature>
<dbReference type="EMBL" id="JAACJL010000032">
    <property type="protein sequence ID" value="KAF4615962.1"/>
    <property type="molecule type" value="Genomic_DNA"/>
</dbReference>
<keyword evidence="2" id="KW-1133">Transmembrane helix</keyword>
<feature type="compositionally biased region" description="Basic and acidic residues" evidence="1">
    <location>
        <begin position="327"/>
        <end position="337"/>
    </location>
</feature>
<feature type="domain" description="DUF6534" evidence="3">
    <location>
        <begin position="178"/>
        <end position="267"/>
    </location>
</feature>
<evidence type="ECO:0000256" key="2">
    <source>
        <dbReference type="SAM" id="Phobius"/>
    </source>
</evidence>
<dbReference type="Pfam" id="PF20152">
    <property type="entry name" value="DUF6534"/>
    <property type="match status" value="1"/>
</dbReference>
<feature type="transmembrane region" description="Helical" evidence="2">
    <location>
        <begin position="175"/>
        <end position="194"/>
    </location>
</feature>
<keyword evidence="2" id="KW-0472">Membrane</keyword>
<evidence type="ECO:0000313" key="4">
    <source>
        <dbReference type="EMBL" id="KAF4615962.1"/>
    </source>
</evidence>
<organism evidence="4 5">
    <name type="scientific">Agrocybe pediades</name>
    <dbReference type="NCBI Taxonomy" id="84607"/>
    <lineage>
        <taxon>Eukaryota</taxon>
        <taxon>Fungi</taxon>
        <taxon>Dikarya</taxon>
        <taxon>Basidiomycota</taxon>
        <taxon>Agaricomycotina</taxon>
        <taxon>Agaricomycetes</taxon>
        <taxon>Agaricomycetidae</taxon>
        <taxon>Agaricales</taxon>
        <taxon>Agaricineae</taxon>
        <taxon>Strophariaceae</taxon>
        <taxon>Agrocybe</taxon>
    </lineage>
</organism>
<gene>
    <name evidence="4" type="ORF">D9613_011345</name>
</gene>
<reference evidence="4 5" key="1">
    <citation type="submission" date="2019-12" db="EMBL/GenBank/DDBJ databases">
        <authorList>
            <person name="Floudas D."/>
            <person name="Bentzer J."/>
            <person name="Ahren D."/>
            <person name="Johansson T."/>
            <person name="Persson P."/>
            <person name="Tunlid A."/>
        </authorList>
    </citation>
    <scope>NUCLEOTIDE SEQUENCE [LARGE SCALE GENOMIC DNA]</scope>
    <source>
        <strain evidence="4 5">CBS 102.39</strain>
    </source>
</reference>